<accession>A0A0C1Q2F4</accession>
<reference evidence="1 3" key="1">
    <citation type="submission" date="2014-06" db="EMBL/GenBank/DDBJ databases">
        <title>Functional and comparative genomic analyses of the Drosophila gut microbiota identify candidate symbiosis factors.</title>
        <authorList>
            <person name="Newell P.D."/>
            <person name="Chaston J.M."/>
            <person name="Douglas A.E."/>
        </authorList>
    </citation>
    <scope>NUCLEOTIDE SEQUENCE [LARGE SCALE GENOMIC DNA]</scope>
    <source>
        <strain evidence="1 3">DmCS_002</strain>
    </source>
</reference>
<dbReference type="RefSeq" id="WP_010022634.1">
    <property type="nucleotide sequence ID" value="NZ_AZDS01000005.1"/>
</dbReference>
<dbReference type="GO" id="GO:0004860">
    <property type="term" value="F:protein kinase inhibitor activity"/>
    <property type="evidence" value="ECO:0007669"/>
    <property type="project" value="UniProtKB-KW"/>
</dbReference>
<dbReference type="EMBL" id="JOJZ01000013">
    <property type="protein sequence ID" value="KID42003.1"/>
    <property type="molecule type" value="Genomic_DNA"/>
</dbReference>
<organism evidence="1 3">
    <name type="scientific">Fructilactobacillus fructivorans</name>
    <dbReference type="NCBI Taxonomy" id="1614"/>
    <lineage>
        <taxon>Bacteria</taxon>
        <taxon>Bacillati</taxon>
        <taxon>Bacillota</taxon>
        <taxon>Bacilli</taxon>
        <taxon>Lactobacillales</taxon>
        <taxon>Lactobacillaceae</taxon>
        <taxon>Fructilactobacillus</taxon>
    </lineage>
</organism>
<dbReference type="InterPro" id="IPR005247">
    <property type="entry name" value="YbhB_YbcL/LppC-like"/>
</dbReference>
<evidence type="ECO:0000313" key="4">
    <source>
        <dbReference type="Proteomes" id="UP000327194"/>
    </source>
</evidence>
<dbReference type="EMBL" id="CP045562">
    <property type="protein sequence ID" value="QFX92340.1"/>
    <property type="molecule type" value="Genomic_DNA"/>
</dbReference>
<gene>
    <name evidence="2" type="ORF">LF543_01565</name>
    <name evidence="1" type="ORF">LfDm3_0671</name>
</gene>
<dbReference type="CDD" id="cd00865">
    <property type="entry name" value="PEBP_bact_arch"/>
    <property type="match status" value="1"/>
</dbReference>
<evidence type="ECO:0000313" key="3">
    <source>
        <dbReference type="Proteomes" id="UP000031397"/>
    </source>
</evidence>
<dbReference type="PANTHER" id="PTHR30289">
    <property type="entry name" value="UNCHARACTERIZED PROTEIN YBCL-RELATED"/>
    <property type="match status" value="1"/>
</dbReference>
<dbReference type="Pfam" id="PF01161">
    <property type="entry name" value="PBP"/>
    <property type="match status" value="1"/>
</dbReference>
<dbReference type="SUPFAM" id="SSF49777">
    <property type="entry name" value="PEBP-like"/>
    <property type="match status" value="1"/>
</dbReference>
<dbReference type="InterPro" id="IPR008914">
    <property type="entry name" value="PEBP"/>
</dbReference>
<evidence type="ECO:0000313" key="2">
    <source>
        <dbReference type="EMBL" id="QFX92340.1"/>
    </source>
</evidence>
<proteinExistence type="predicted"/>
<dbReference type="Gene3D" id="3.90.280.10">
    <property type="entry name" value="PEBP-like"/>
    <property type="match status" value="1"/>
</dbReference>
<dbReference type="Proteomes" id="UP000327194">
    <property type="component" value="Chromosome"/>
</dbReference>
<evidence type="ECO:0000313" key="1">
    <source>
        <dbReference type="EMBL" id="KID42003.1"/>
    </source>
</evidence>
<dbReference type="PANTHER" id="PTHR30289:SF1">
    <property type="entry name" value="PEBP (PHOSPHATIDYLETHANOLAMINE-BINDING PROTEIN) FAMILY PROTEIN"/>
    <property type="match status" value="1"/>
</dbReference>
<protein>
    <submittedName>
        <fullName evidence="1">Phospholipid-binding protein</fullName>
    </submittedName>
    <submittedName>
        <fullName evidence="2">YbhB/YbcL family Raf kinase inhibitor-like protein</fullName>
    </submittedName>
</protein>
<dbReference type="NCBIfam" id="TIGR00481">
    <property type="entry name" value="YbhB/YbcL family Raf kinase inhibitor-like protein"/>
    <property type="match status" value="1"/>
</dbReference>
<dbReference type="AlphaFoldDB" id="A0A0C1Q2F4"/>
<keyword evidence="3" id="KW-1185">Reference proteome</keyword>
<keyword evidence="2" id="KW-0649">Protein kinase inhibitor</keyword>
<reference evidence="2 4" key="2">
    <citation type="submission" date="2019-10" db="EMBL/GenBank/DDBJ databases">
        <title>Genome sequencing of Lactobacillus fructivorans.</title>
        <authorList>
            <person name="Kim K."/>
        </authorList>
    </citation>
    <scope>NUCLEOTIDE SEQUENCE [LARGE SCALE GENOMIC DNA]</scope>
    <source>
        <strain evidence="2 4">LF543</strain>
    </source>
</reference>
<dbReference type="GeneID" id="74913341"/>
<sequence length="169" mass="18693">MKINTPLQNGFLPDKYTKHAQPDEMLDGHPVISFPIKISDVPSDAKSLVVMLLDDDSIPVCGFTYIHWVAANIDPDVSEIPENASQDRSINMTLGKNSLAGGLVNVTNPKLNQHYVGPTPPDKPHDYQLHVYALDQKLNLSDGFWLNELKQKMSGHIVASAEQILPVKN</sequence>
<dbReference type="PATRIC" id="fig|1614.10.peg.1188"/>
<dbReference type="InterPro" id="IPR036610">
    <property type="entry name" value="PEBP-like_sf"/>
</dbReference>
<dbReference type="KEGG" id="lfv:LF543_01565"/>
<dbReference type="OrthoDB" id="9797506at2"/>
<dbReference type="Proteomes" id="UP000031397">
    <property type="component" value="Unassembled WGS sequence"/>
</dbReference>
<name>A0A0C1Q2F4_9LACO</name>
<dbReference type="STRING" id="1614.IV37_GL001342"/>